<evidence type="ECO:0008006" key="3">
    <source>
        <dbReference type="Google" id="ProtNLM"/>
    </source>
</evidence>
<reference evidence="1 2" key="1">
    <citation type="submission" date="2017-10" db="EMBL/GenBank/DDBJ databases">
        <title>The draft genome sequence of Lewinella nigricans NBRC 102662.</title>
        <authorList>
            <person name="Wang K."/>
        </authorList>
    </citation>
    <scope>NUCLEOTIDE SEQUENCE [LARGE SCALE GENOMIC DNA]</scope>
    <source>
        <strain evidence="1 2">NBRC 102662</strain>
    </source>
</reference>
<sequence>MTYMKKQKWWIFALVGLVAIAIAVFVAEGYLKKRIKQELQIQTTYGDTLQISKVDLGILRGWMDINDLVIRWNIPPKDSSAESLTYLIRGKIGKVQLKGLSFAQYLFRNRIQINKLLIDSSALDLHLIKSAADGSKSTPDSMVATENELAITINGMEIAPSRIRYFVGEEAKPRFEVDAISLNIEEFHYPQVSDTSSYVNHFSWEAKGLRYSRAEQFSDLLIANSSGSSQDSSLTFSQLQFLPLYSKAEYSRHLKHKDSRVEINAGQGGLKGLDWFALLSGGHIRARSFTMDSCFIEVYEDSRLPVDETRYKSLYQEKLLHAGVDISVDTAKFRHSKLTFEMRPDDPQPQVGFLNFLDLDAVLSNITNDSAEIARDPLLRAQVNTVVNGESELKAYFTFDLSSRDYAYTYSGEMHGFDLPEFNTILMETSQMKIAAGRMQRLSYRVDADKRISTGEMRMDYSDLKIEWLEGHNKLAALAQKIVMREQNPKNDNYRVGQIYHERKPFRSFWNSYLKSLLSGLNSTAMPNLFLPDELDAKKEKI</sequence>
<protein>
    <recommendedName>
        <fullName evidence="3">DUF748 domain-containing protein</fullName>
    </recommendedName>
</protein>
<name>A0A2D0N7T1_FLAN2</name>
<keyword evidence="2" id="KW-1185">Reference proteome</keyword>
<proteinExistence type="predicted"/>
<dbReference type="Proteomes" id="UP000223913">
    <property type="component" value="Unassembled WGS sequence"/>
</dbReference>
<comment type="caution">
    <text evidence="1">The sequence shown here is derived from an EMBL/GenBank/DDBJ whole genome shotgun (WGS) entry which is preliminary data.</text>
</comment>
<organism evidence="1 2">
    <name type="scientific">Flavilitoribacter nigricans (strain ATCC 23147 / DSM 23189 / NBRC 102662 / NCIMB 1420 / SS-2)</name>
    <name type="common">Lewinella nigricans</name>
    <dbReference type="NCBI Taxonomy" id="1122177"/>
    <lineage>
        <taxon>Bacteria</taxon>
        <taxon>Pseudomonadati</taxon>
        <taxon>Bacteroidota</taxon>
        <taxon>Saprospiria</taxon>
        <taxon>Saprospirales</taxon>
        <taxon>Lewinellaceae</taxon>
        <taxon>Flavilitoribacter</taxon>
    </lineage>
</organism>
<dbReference type="EMBL" id="PDUD01000025">
    <property type="protein sequence ID" value="PHN04440.1"/>
    <property type="molecule type" value="Genomic_DNA"/>
</dbReference>
<gene>
    <name evidence="1" type="ORF">CRP01_20750</name>
</gene>
<evidence type="ECO:0000313" key="1">
    <source>
        <dbReference type="EMBL" id="PHN04440.1"/>
    </source>
</evidence>
<dbReference type="AlphaFoldDB" id="A0A2D0N7T1"/>
<accession>A0A2D0N7T1</accession>
<evidence type="ECO:0000313" key="2">
    <source>
        <dbReference type="Proteomes" id="UP000223913"/>
    </source>
</evidence>